<dbReference type="SUPFAM" id="SSF52113">
    <property type="entry name" value="BRCT domain"/>
    <property type="match status" value="1"/>
</dbReference>
<dbReference type="InterPro" id="IPR036420">
    <property type="entry name" value="BRCT_dom_sf"/>
</dbReference>
<reference evidence="7 8" key="1">
    <citation type="journal article" date="2020" name="G3 (Bethesda)">
        <title>Improved Reference Genome for Cyclotella cryptica CCMP332, a Model for Cell Wall Morphogenesis, Salinity Adaptation, and Lipid Production in Diatoms (Bacillariophyta).</title>
        <authorList>
            <person name="Roberts W.R."/>
            <person name="Downey K.M."/>
            <person name="Ruck E.C."/>
            <person name="Traller J.C."/>
            <person name="Alverson A.J."/>
        </authorList>
    </citation>
    <scope>NUCLEOTIDE SEQUENCE [LARGE SCALE GENOMIC DNA]</scope>
    <source>
        <strain evidence="7 8">CCMP332</strain>
    </source>
</reference>
<organism evidence="7 8">
    <name type="scientific">Cyclotella cryptica</name>
    <dbReference type="NCBI Taxonomy" id="29204"/>
    <lineage>
        <taxon>Eukaryota</taxon>
        <taxon>Sar</taxon>
        <taxon>Stramenopiles</taxon>
        <taxon>Ochrophyta</taxon>
        <taxon>Bacillariophyta</taxon>
        <taxon>Coscinodiscophyceae</taxon>
        <taxon>Thalassiosirophycidae</taxon>
        <taxon>Stephanodiscales</taxon>
        <taxon>Stephanodiscaceae</taxon>
        <taxon>Cyclotella</taxon>
    </lineage>
</organism>
<dbReference type="GO" id="GO:0000466">
    <property type="term" value="P:maturation of 5.8S rRNA from tricistronic rRNA transcript (SSU-rRNA, 5.8S rRNA, LSU-rRNA)"/>
    <property type="evidence" value="ECO:0007669"/>
    <property type="project" value="UniProtKB-UniRule"/>
</dbReference>
<dbReference type="GO" id="GO:0005730">
    <property type="term" value="C:nucleolus"/>
    <property type="evidence" value="ECO:0007669"/>
    <property type="project" value="UniProtKB-SubCell"/>
</dbReference>
<feature type="region of interest" description="Disordered" evidence="5">
    <location>
        <begin position="424"/>
        <end position="449"/>
    </location>
</feature>
<dbReference type="GO" id="GO:0043021">
    <property type="term" value="F:ribonucleoprotein complex binding"/>
    <property type="evidence" value="ECO:0007669"/>
    <property type="project" value="UniProtKB-UniRule"/>
</dbReference>
<evidence type="ECO:0000313" key="8">
    <source>
        <dbReference type="Proteomes" id="UP001516023"/>
    </source>
</evidence>
<evidence type="ECO:0000256" key="1">
    <source>
        <dbReference type="ARBA" id="ARBA00022517"/>
    </source>
</evidence>
<gene>
    <name evidence="7" type="ORF">HJC23_006839</name>
</gene>
<comment type="function">
    <text evidence="4">Required for maturation of ribosomal RNAs and formation of the large ribosomal subunit.</text>
</comment>
<dbReference type="GO" id="GO:0030687">
    <property type="term" value="C:preribosome, large subunit precursor"/>
    <property type="evidence" value="ECO:0007669"/>
    <property type="project" value="UniProtKB-UniRule"/>
</dbReference>
<accession>A0ABD3PF10</accession>
<feature type="domain" description="BRCT" evidence="6">
    <location>
        <begin position="491"/>
        <end position="585"/>
    </location>
</feature>
<dbReference type="Proteomes" id="UP001516023">
    <property type="component" value="Unassembled WGS sequence"/>
</dbReference>
<dbReference type="PANTHER" id="PTHR12221:SF6">
    <property type="entry name" value="PESCADILLO HOMOLOG"/>
    <property type="match status" value="1"/>
</dbReference>
<evidence type="ECO:0000259" key="6">
    <source>
        <dbReference type="PROSITE" id="PS50172"/>
    </source>
</evidence>
<evidence type="ECO:0000256" key="3">
    <source>
        <dbReference type="ARBA" id="ARBA00023242"/>
    </source>
</evidence>
<feature type="compositionally biased region" description="Basic and acidic residues" evidence="5">
    <location>
        <begin position="636"/>
        <end position="652"/>
    </location>
</feature>
<dbReference type="AlphaFoldDB" id="A0ABD3PF10"/>
<evidence type="ECO:0000313" key="7">
    <source>
        <dbReference type="EMBL" id="KAL3786643.1"/>
    </source>
</evidence>
<proteinExistence type="inferred from homology"/>
<feature type="compositionally biased region" description="Acidic residues" evidence="5">
    <location>
        <begin position="666"/>
        <end position="689"/>
    </location>
</feature>
<dbReference type="HAMAP" id="MF_03028">
    <property type="entry name" value="Pescadillo"/>
    <property type="match status" value="1"/>
</dbReference>
<dbReference type="EMBL" id="JABMIG020000190">
    <property type="protein sequence ID" value="KAL3786643.1"/>
    <property type="molecule type" value="Genomic_DNA"/>
</dbReference>
<protein>
    <recommendedName>
        <fullName evidence="4">Pescadillo homolog</fullName>
    </recommendedName>
</protein>
<dbReference type="InterPro" id="IPR001357">
    <property type="entry name" value="BRCT_dom"/>
</dbReference>
<feature type="region of interest" description="Disordered" evidence="5">
    <location>
        <begin position="389"/>
        <end position="411"/>
    </location>
</feature>
<feature type="region of interest" description="Disordered" evidence="5">
    <location>
        <begin position="630"/>
        <end position="710"/>
    </location>
</feature>
<name>A0ABD3PF10_9STRA</name>
<dbReference type="Gene3D" id="3.40.50.10190">
    <property type="entry name" value="BRCT domain"/>
    <property type="match status" value="1"/>
</dbReference>
<keyword evidence="3 4" id="KW-0539">Nucleus</keyword>
<dbReference type="PANTHER" id="PTHR12221">
    <property type="entry name" value="PESCADILLO - RELATED"/>
    <property type="match status" value="1"/>
</dbReference>
<feature type="compositionally biased region" description="Basic and acidic residues" evidence="5">
    <location>
        <begin position="732"/>
        <end position="773"/>
    </location>
</feature>
<dbReference type="Pfam" id="PF06732">
    <property type="entry name" value="Pescadillo_N"/>
    <property type="match status" value="1"/>
</dbReference>
<evidence type="ECO:0000256" key="4">
    <source>
        <dbReference type="HAMAP-Rule" id="MF_03028"/>
    </source>
</evidence>
<dbReference type="CDD" id="cd17709">
    <property type="entry name" value="BRCT_pescadillo_like"/>
    <property type="match status" value="1"/>
</dbReference>
<keyword evidence="8" id="KW-1185">Reference proteome</keyword>
<comment type="caution">
    <text evidence="7">The sequence shown here is derived from an EMBL/GenBank/DDBJ whole genome shotgun (WGS) entry which is preliminary data.</text>
</comment>
<keyword evidence="2 4" id="KW-0698">rRNA processing</keyword>
<dbReference type="GO" id="GO:0000463">
    <property type="term" value="P:maturation of LSU-rRNA from tricistronic rRNA transcript (SSU-rRNA, 5.8S rRNA, LSU-rRNA)"/>
    <property type="evidence" value="ECO:0007669"/>
    <property type="project" value="UniProtKB-UniRule"/>
</dbReference>
<evidence type="ECO:0000256" key="2">
    <source>
        <dbReference type="ARBA" id="ARBA00022552"/>
    </source>
</evidence>
<keyword evidence="1 4" id="KW-0690">Ribosome biogenesis</keyword>
<dbReference type="PROSITE" id="PS50172">
    <property type="entry name" value="BRCT"/>
    <property type="match status" value="1"/>
</dbReference>
<sequence>MHLGTIDVLYHTITNLPPITLTANHPFFHRIHTSNSLFYPLRQSHNQPKLSTTPTYSNLHHLTMGNRVKGRPKPKSIKAALHSGSATHRKLSRYGKKRKAGLAGADAVFIGRAKVLKKLSISLKDFRRLCILKGVYPREPRNGSKKNGRQVYYHIKDVRRVANRNEKDEARRKEALAPRYTLHHLVRERYPRFVDALNDLDDALCLVALFAALPGEGRVKSGVTRKARELISAWGAYCSVGGRISKSFVSVKGIYLEASIQTPSTNGECVTIRWVQPHNFTQYIPEGVDFRVMLTFFEFYETLLGFVLFKLYGELGIRYPLVTVATATANGGEGGSGRVVVSNPLLHPTLGGKATSVLAANLSALQVAIHQANQGNSAADAIEDALQQNNSDAAGSGSMKEKKSSKAERKKQKALMLSIDEALKGVQDADADDDNDNQSDDEDMEDEEDNVPIAAPLREALEAISDENGNNANDAVNSDTGIVITDPEAKKRHQLFNNLTFFLSREVPRGYLELIILSFGGKVGWEGQDSPIAMNDPSITHHVVDRPTLLPGYAKLPKSREYIQPQWIMDSANFNFVLPIDKYGVGKALPPHLSPWVEDKEEGYIPKYREEIEKLKNGEVLDEDMNETAAIGFGNESDKVENDEAEDDKSSSEEEEVASNDSKEDGADEEESSKESSSEDDEEEDDEDAELKSVKKKETEDEEAAHLAKALMSKKAARLYNRMQHGIAQKQAKVDNLHKKRREIENTREKNKEGKTIQKLKVERLKKERRDVEESYGEGVSGGSMKKKKRKAS</sequence>
<evidence type="ECO:0000256" key="5">
    <source>
        <dbReference type="SAM" id="MobiDB-lite"/>
    </source>
</evidence>
<dbReference type="InterPro" id="IPR010613">
    <property type="entry name" value="PES"/>
</dbReference>
<comment type="subcellular location">
    <subcellularLocation>
        <location evidence="4">Nucleus</location>
        <location evidence="4">Nucleolus</location>
    </subcellularLocation>
    <subcellularLocation>
        <location evidence="4">Nucleus</location>
        <location evidence="4">Nucleoplasm</location>
    </subcellularLocation>
</comment>
<dbReference type="GO" id="GO:0005654">
    <property type="term" value="C:nucleoplasm"/>
    <property type="evidence" value="ECO:0007669"/>
    <property type="project" value="UniProtKB-SubCell"/>
</dbReference>
<feature type="region of interest" description="Disordered" evidence="5">
    <location>
        <begin position="730"/>
        <end position="793"/>
    </location>
</feature>
<feature type="compositionally biased region" description="Basic and acidic residues" evidence="5">
    <location>
        <begin position="690"/>
        <end position="699"/>
    </location>
</feature>
<comment type="similarity">
    <text evidence="4">Belongs to the pescadillo family.</text>
</comment>
<feature type="compositionally biased region" description="Acidic residues" evidence="5">
    <location>
        <begin position="429"/>
        <end position="449"/>
    </location>
</feature>